<gene>
    <name evidence="14" type="primary">folK</name>
    <name evidence="14" type="ORF">R9Z33_19535</name>
</gene>
<evidence type="ECO:0000256" key="6">
    <source>
        <dbReference type="ARBA" id="ARBA00022741"/>
    </source>
</evidence>
<organism evidence="14 15">
    <name type="scientific">Sediminicoccus rosea</name>
    <dbReference type="NCBI Taxonomy" id="1225128"/>
    <lineage>
        <taxon>Bacteria</taxon>
        <taxon>Pseudomonadati</taxon>
        <taxon>Pseudomonadota</taxon>
        <taxon>Alphaproteobacteria</taxon>
        <taxon>Acetobacterales</taxon>
        <taxon>Roseomonadaceae</taxon>
        <taxon>Sediminicoccus</taxon>
    </lineage>
</organism>
<dbReference type="Proteomes" id="UP001305521">
    <property type="component" value="Chromosome"/>
</dbReference>
<keyword evidence="15" id="KW-1185">Reference proteome</keyword>
<keyword evidence="7" id="KW-0418">Kinase</keyword>
<evidence type="ECO:0000313" key="14">
    <source>
        <dbReference type="EMBL" id="WPB84276.1"/>
    </source>
</evidence>
<comment type="pathway">
    <text evidence="1">Cofactor biosynthesis; tetrahydrofolate biosynthesis; 2-amino-4-hydroxy-6-hydroxymethyl-7,8-dihydropteridine diphosphate from 7,8-dihydroneopterin triphosphate: step 4/4.</text>
</comment>
<dbReference type="CDD" id="cd00483">
    <property type="entry name" value="HPPK"/>
    <property type="match status" value="1"/>
</dbReference>
<dbReference type="Gene3D" id="3.30.70.560">
    <property type="entry name" value="7,8-Dihydro-6-hydroxymethylpterin-pyrophosphokinase HPPK"/>
    <property type="match status" value="1"/>
</dbReference>
<dbReference type="RefSeq" id="WP_318648232.1">
    <property type="nucleotide sequence ID" value="NZ_CP137852.1"/>
</dbReference>
<evidence type="ECO:0000256" key="1">
    <source>
        <dbReference type="ARBA" id="ARBA00005051"/>
    </source>
</evidence>
<reference evidence="14 15" key="1">
    <citation type="submission" date="2023-11" db="EMBL/GenBank/DDBJ databases">
        <title>Arctic aerobic anoxygenic photoheterotroph Sediminicoccus rosea KRV36 adapts its photosynthesis to long days of polar summer.</title>
        <authorList>
            <person name="Tomasch J."/>
            <person name="Kopejtka K."/>
            <person name="Bily T."/>
            <person name="Gardiner A.T."/>
            <person name="Gardian Z."/>
            <person name="Shivaramu S."/>
            <person name="Koblizek M."/>
            <person name="Engelhardt F."/>
            <person name="Kaftan D."/>
        </authorList>
    </citation>
    <scope>NUCLEOTIDE SEQUENCE [LARGE SCALE GENOMIC DNA]</scope>
    <source>
        <strain evidence="14 15">R-30</strain>
    </source>
</reference>
<dbReference type="InterPro" id="IPR035907">
    <property type="entry name" value="Hppk_sf"/>
</dbReference>
<dbReference type="SUPFAM" id="SSF55083">
    <property type="entry name" value="6-hydroxymethyl-7,8-dihydropterin pyrophosphokinase, HPPK"/>
    <property type="match status" value="1"/>
</dbReference>
<evidence type="ECO:0000256" key="4">
    <source>
        <dbReference type="ARBA" id="ARBA00016218"/>
    </source>
</evidence>
<keyword evidence="5 14" id="KW-0808">Transferase</keyword>
<dbReference type="NCBIfam" id="TIGR01498">
    <property type="entry name" value="folK"/>
    <property type="match status" value="1"/>
</dbReference>
<evidence type="ECO:0000256" key="2">
    <source>
        <dbReference type="ARBA" id="ARBA00005810"/>
    </source>
</evidence>
<evidence type="ECO:0000256" key="5">
    <source>
        <dbReference type="ARBA" id="ARBA00022679"/>
    </source>
</evidence>
<protein>
    <recommendedName>
        <fullName evidence="4">2-amino-4-hydroxy-6-hydroxymethyldihydropteridine pyrophosphokinase</fullName>
        <ecNumber evidence="3">2.7.6.3</ecNumber>
    </recommendedName>
    <alternativeName>
        <fullName evidence="11">6-hydroxymethyl-7,8-dihydropterin pyrophosphokinase</fullName>
    </alternativeName>
    <alternativeName>
        <fullName evidence="12">7,8-dihydro-6-hydroxymethylpterin-pyrophosphokinase</fullName>
    </alternativeName>
</protein>
<dbReference type="EMBL" id="CP137852">
    <property type="protein sequence ID" value="WPB84276.1"/>
    <property type="molecule type" value="Genomic_DNA"/>
</dbReference>
<keyword evidence="6" id="KW-0547">Nucleotide-binding</keyword>
<evidence type="ECO:0000256" key="11">
    <source>
        <dbReference type="ARBA" id="ARBA00029766"/>
    </source>
</evidence>
<dbReference type="PANTHER" id="PTHR43071:SF1">
    <property type="entry name" value="2-AMINO-4-HYDROXY-6-HYDROXYMETHYLDIHYDROPTERIDINE PYROPHOSPHOKINASE"/>
    <property type="match status" value="1"/>
</dbReference>
<dbReference type="EC" id="2.7.6.3" evidence="3"/>
<evidence type="ECO:0000256" key="3">
    <source>
        <dbReference type="ARBA" id="ARBA00013253"/>
    </source>
</evidence>
<evidence type="ECO:0000256" key="10">
    <source>
        <dbReference type="ARBA" id="ARBA00029409"/>
    </source>
</evidence>
<feature type="domain" description="7,8-dihydro-6-hydroxymethylpterin-pyrophosphokinase" evidence="13">
    <location>
        <begin position="5"/>
        <end position="137"/>
    </location>
</feature>
<evidence type="ECO:0000256" key="7">
    <source>
        <dbReference type="ARBA" id="ARBA00022777"/>
    </source>
</evidence>
<evidence type="ECO:0000313" key="15">
    <source>
        <dbReference type="Proteomes" id="UP001305521"/>
    </source>
</evidence>
<dbReference type="Pfam" id="PF01288">
    <property type="entry name" value="HPPK"/>
    <property type="match status" value="1"/>
</dbReference>
<comment type="function">
    <text evidence="10">Catalyzes the transfer of pyrophosphate from adenosine triphosphate (ATP) to 6-hydroxymethyl-7,8-dihydropterin, an enzymatic step in folate biosynthesis pathway.</text>
</comment>
<name>A0ABZ0PG90_9PROT</name>
<evidence type="ECO:0000259" key="13">
    <source>
        <dbReference type="Pfam" id="PF01288"/>
    </source>
</evidence>
<sequence>MILIGIGASLPTPDGRLPRETCRAAAAALDALPGLRLRALSRWWESAPIPPMPGAPWFVNGVARLEGAAEPEALLAALHAIEAAHHRARPYPNAPRTLDLDLLDCEGALREGPGLLLPHPRLHERAFVLRPLAEVAPGWRHPRTGEGLDRLIARLPPQEIAPLGP</sequence>
<evidence type="ECO:0000256" key="9">
    <source>
        <dbReference type="ARBA" id="ARBA00022909"/>
    </source>
</evidence>
<accession>A0ABZ0PG90</accession>
<evidence type="ECO:0000256" key="8">
    <source>
        <dbReference type="ARBA" id="ARBA00022840"/>
    </source>
</evidence>
<dbReference type="GO" id="GO:0003848">
    <property type="term" value="F:2-amino-4-hydroxy-6-hydroxymethyldihydropteridine diphosphokinase activity"/>
    <property type="evidence" value="ECO:0007669"/>
    <property type="project" value="UniProtKB-EC"/>
</dbReference>
<evidence type="ECO:0000256" key="12">
    <source>
        <dbReference type="ARBA" id="ARBA00033413"/>
    </source>
</evidence>
<dbReference type="InterPro" id="IPR000550">
    <property type="entry name" value="Hppk"/>
</dbReference>
<proteinExistence type="inferred from homology"/>
<comment type="similarity">
    <text evidence="2">Belongs to the HPPK family.</text>
</comment>
<dbReference type="PANTHER" id="PTHR43071">
    <property type="entry name" value="2-AMINO-4-HYDROXY-6-HYDROXYMETHYLDIHYDROPTERIDINE PYROPHOSPHOKINASE"/>
    <property type="match status" value="1"/>
</dbReference>
<keyword evidence="9" id="KW-0289">Folate biosynthesis</keyword>
<keyword evidence="8" id="KW-0067">ATP-binding</keyword>